<feature type="compositionally biased region" description="Polar residues" evidence="1">
    <location>
        <begin position="33"/>
        <end position="44"/>
    </location>
</feature>
<name>R4XEW6_TAPDE</name>
<accession>R4XEW6</accession>
<dbReference type="OrthoDB" id="5407351at2759"/>
<protein>
    <recommendedName>
        <fullName evidence="4">Peroxin 20</fullName>
    </recommendedName>
</protein>
<feature type="compositionally biased region" description="Low complexity" evidence="1">
    <location>
        <begin position="74"/>
        <end position="87"/>
    </location>
</feature>
<dbReference type="Proteomes" id="UP000013776">
    <property type="component" value="Unassembled WGS sequence"/>
</dbReference>
<comment type="caution">
    <text evidence="2">The sequence shown here is derived from an EMBL/GenBank/DDBJ whole genome shotgun (WGS) entry which is preliminary data.</text>
</comment>
<evidence type="ECO:0008006" key="4">
    <source>
        <dbReference type="Google" id="ProtNLM"/>
    </source>
</evidence>
<feature type="region of interest" description="Disordered" evidence="1">
    <location>
        <begin position="61"/>
        <end position="87"/>
    </location>
</feature>
<dbReference type="VEuPathDB" id="FungiDB:TAPDE_004867"/>
<keyword evidence="3" id="KW-1185">Reference proteome</keyword>
<sequence>MDASCGPSNGIKSLQRHFDSDQSLHQSRVHQGHVSNPSFRQAPTQEQINQANQEQYAFLNAPRPDSFLSPGAAHPHSQSQLQPQHRPLMQGSSWAQDFHHALPAVHQIPASHTQRQGTWGAEFLATTRQGQGQGQGPVPYIAAPGQAGTLAANRPVFLGHPTLFDTPVPGESVSGVQAPDQSFADAFAEAEAALLEHRAAEAEVTDRDLVGLTSDQRDLYNQDQEMALMDGLVTDRLRAVESQEATERRFEGDALATTAGDLIHNMRDERSEKFRNSNFMALMHKLRDREVVVDNGKMIDAVSREEVSGHQTRDIDALVSRQNQLQDVVLDE</sequence>
<evidence type="ECO:0000313" key="3">
    <source>
        <dbReference type="Proteomes" id="UP000013776"/>
    </source>
</evidence>
<reference evidence="2 3" key="1">
    <citation type="journal article" date="2013" name="MBio">
        <title>Genome sequencing of the plant pathogen Taphrina deformans, the causal agent of peach leaf curl.</title>
        <authorList>
            <person name="Cisse O.H."/>
            <person name="Almeida J.M.G.C.F."/>
            <person name="Fonseca A."/>
            <person name="Kumar A.A."/>
            <person name="Salojaervi J."/>
            <person name="Overmyer K."/>
            <person name="Hauser P.M."/>
            <person name="Pagni M."/>
        </authorList>
    </citation>
    <scope>NUCLEOTIDE SEQUENCE [LARGE SCALE GENOMIC DNA]</scope>
    <source>
        <strain evidence="3">PYCC 5710 / ATCC 11124 / CBS 356.35 / IMI 108563 / JCM 9778 / NBRC 8474</strain>
    </source>
</reference>
<organism evidence="2 3">
    <name type="scientific">Taphrina deformans (strain PYCC 5710 / ATCC 11124 / CBS 356.35 / IMI 108563 / JCM 9778 / NBRC 8474)</name>
    <name type="common">Peach leaf curl fungus</name>
    <name type="synonym">Lalaria deformans</name>
    <dbReference type="NCBI Taxonomy" id="1097556"/>
    <lineage>
        <taxon>Eukaryota</taxon>
        <taxon>Fungi</taxon>
        <taxon>Dikarya</taxon>
        <taxon>Ascomycota</taxon>
        <taxon>Taphrinomycotina</taxon>
        <taxon>Taphrinomycetes</taxon>
        <taxon>Taphrinales</taxon>
        <taxon>Taphrinaceae</taxon>
        <taxon>Taphrina</taxon>
    </lineage>
</organism>
<gene>
    <name evidence="2" type="ORF">TAPDE_004867</name>
</gene>
<evidence type="ECO:0000256" key="1">
    <source>
        <dbReference type="SAM" id="MobiDB-lite"/>
    </source>
</evidence>
<feature type="region of interest" description="Disordered" evidence="1">
    <location>
        <begin position="1"/>
        <end position="44"/>
    </location>
</feature>
<dbReference type="AlphaFoldDB" id="R4XEW6"/>
<feature type="compositionally biased region" description="Polar residues" evidence="1">
    <location>
        <begin position="1"/>
        <end position="12"/>
    </location>
</feature>
<proteinExistence type="predicted"/>
<evidence type="ECO:0000313" key="2">
    <source>
        <dbReference type="EMBL" id="CCG84407.1"/>
    </source>
</evidence>
<dbReference type="STRING" id="1097556.R4XEW6"/>
<dbReference type="EMBL" id="CAHR02000232">
    <property type="protein sequence ID" value="CCG84407.1"/>
    <property type="molecule type" value="Genomic_DNA"/>
</dbReference>